<comment type="caution">
    <text evidence="2">The sequence shown here is derived from an EMBL/GenBank/DDBJ whole genome shotgun (WGS) entry which is preliminary data.</text>
</comment>
<keyword evidence="1" id="KW-1133">Transmembrane helix</keyword>
<accession>A0A2P4Q7W8</accession>
<dbReference type="AlphaFoldDB" id="A0A2P4Q7W8"/>
<reference evidence="2 3" key="2">
    <citation type="journal article" date="2018" name="New Phytol.">
        <title>High intraspecific genome diversity in the model arbuscular mycorrhizal symbiont Rhizophagus irregularis.</title>
        <authorList>
            <person name="Chen E.C.H."/>
            <person name="Morin E."/>
            <person name="Beaudet D."/>
            <person name="Noel J."/>
            <person name="Yildirir G."/>
            <person name="Ndikumana S."/>
            <person name="Charron P."/>
            <person name="St-Onge C."/>
            <person name="Giorgi J."/>
            <person name="Kruger M."/>
            <person name="Marton T."/>
            <person name="Ropars J."/>
            <person name="Grigoriev I.V."/>
            <person name="Hainaut M."/>
            <person name="Henrissat B."/>
            <person name="Roux C."/>
            <person name="Martin F."/>
            <person name="Corradi N."/>
        </authorList>
    </citation>
    <scope>NUCLEOTIDE SEQUENCE [LARGE SCALE GENOMIC DNA]</scope>
    <source>
        <strain evidence="2 3">DAOM 197198</strain>
    </source>
</reference>
<keyword evidence="1" id="KW-0812">Transmembrane</keyword>
<evidence type="ECO:0000256" key="1">
    <source>
        <dbReference type="SAM" id="Phobius"/>
    </source>
</evidence>
<feature type="transmembrane region" description="Helical" evidence="1">
    <location>
        <begin position="46"/>
        <end position="67"/>
    </location>
</feature>
<proteinExistence type="predicted"/>
<gene>
    <name evidence="2" type="ORF">GLOIN_2v1582265</name>
</gene>
<name>A0A2P4Q7W8_RHIID</name>
<reference evidence="2 3" key="1">
    <citation type="journal article" date="2013" name="Proc. Natl. Acad. Sci. U.S.A.">
        <title>Genome of an arbuscular mycorrhizal fungus provides insight into the oldest plant symbiosis.</title>
        <authorList>
            <person name="Tisserant E."/>
            <person name="Malbreil M."/>
            <person name="Kuo A."/>
            <person name="Kohler A."/>
            <person name="Symeonidi A."/>
            <person name="Balestrini R."/>
            <person name="Charron P."/>
            <person name="Duensing N."/>
            <person name="Frei Dit Frey N."/>
            <person name="Gianinazzi-Pearson V."/>
            <person name="Gilbert L.B."/>
            <person name="Handa Y."/>
            <person name="Herr J.R."/>
            <person name="Hijri M."/>
            <person name="Koul R."/>
            <person name="Kawaguchi M."/>
            <person name="Krajinski F."/>
            <person name="Lammers P.J."/>
            <person name="Masclaux F.G."/>
            <person name="Murat C."/>
            <person name="Morin E."/>
            <person name="Ndikumana S."/>
            <person name="Pagni M."/>
            <person name="Petitpierre D."/>
            <person name="Requena N."/>
            <person name="Rosikiewicz P."/>
            <person name="Riley R."/>
            <person name="Saito K."/>
            <person name="San Clemente H."/>
            <person name="Shapiro H."/>
            <person name="van Tuinen D."/>
            <person name="Becard G."/>
            <person name="Bonfante P."/>
            <person name="Paszkowski U."/>
            <person name="Shachar-Hill Y.Y."/>
            <person name="Tuskan G.A."/>
            <person name="Young P.W."/>
            <person name="Sanders I.R."/>
            <person name="Henrissat B."/>
            <person name="Rensing S.A."/>
            <person name="Grigoriev I.V."/>
            <person name="Corradi N."/>
            <person name="Roux C."/>
            <person name="Martin F."/>
        </authorList>
    </citation>
    <scope>NUCLEOTIDE SEQUENCE [LARGE SCALE GENOMIC DNA]</scope>
    <source>
        <strain evidence="2 3">DAOM 197198</strain>
    </source>
</reference>
<organism evidence="2 3">
    <name type="scientific">Rhizophagus irregularis (strain DAOM 181602 / DAOM 197198 / MUCL 43194)</name>
    <name type="common">Arbuscular mycorrhizal fungus</name>
    <name type="synonym">Glomus intraradices</name>
    <dbReference type="NCBI Taxonomy" id="747089"/>
    <lineage>
        <taxon>Eukaryota</taxon>
        <taxon>Fungi</taxon>
        <taxon>Fungi incertae sedis</taxon>
        <taxon>Mucoromycota</taxon>
        <taxon>Glomeromycotina</taxon>
        <taxon>Glomeromycetes</taxon>
        <taxon>Glomerales</taxon>
        <taxon>Glomeraceae</taxon>
        <taxon>Rhizophagus</taxon>
    </lineage>
</organism>
<dbReference type="EMBL" id="AUPC02000079">
    <property type="protein sequence ID" value="POG73734.1"/>
    <property type="molecule type" value="Genomic_DNA"/>
</dbReference>
<evidence type="ECO:0000313" key="2">
    <source>
        <dbReference type="EMBL" id="POG73734.1"/>
    </source>
</evidence>
<evidence type="ECO:0000313" key="3">
    <source>
        <dbReference type="Proteomes" id="UP000018888"/>
    </source>
</evidence>
<keyword evidence="1" id="KW-0472">Membrane</keyword>
<keyword evidence="3" id="KW-1185">Reference proteome</keyword>
<dbReference type="Proteomes" id="UP000018888">
    <property type="component" value="Unassembled WGS sequence"/>
</dbReference>
<sequence>MISSSVNNLISSNLIFRMTPTLNSVVFGLVNSHSLLTSAFLKTRNIILLLSIILIFQACNDLSVIIIRSTKF</sequence>
<protein>
    <submittedName>
        <fullName evidence="2">Uncharacterized protein</fullName>
    </submittedName>
</protein>